<feature type="compositionally biased region" description="Basic and acidic residues" evidence="1">
    <location>
        <begin position="84"/>
        <end position="97"/>
    </location>
</feature>
<proteinExistence type="predicted"/>
<evidence type="ECO:0000313" key="2">
    <source>
        <dbReference type="EMBL" id="GBP37887.1"/>
    </source>
</evidence>
<evidence type="ECO:0000256" key="1">
    <source>
        <dbReference type="SAM" id="MobiDB-lite"/>
    </source>
</evidence>
<name>A0A4C1VHV5_EUMVA</name>
<accession>A0A4C1VHV5</accession>
<feature type="compositionally biased region" description="Basic residues" evidence="1">
    <location>
        <begin position="98"/>
        <end position="107"/>
    </location>
</feature>
<comment type="caution">
    <text evidence="2">The sequence shown here is derived from an EMBL/GenBank/DDBJ whole genome shotgun (WGS) entry which is preliminary data.</text>
</comment>
<feature type="region of interest" description="Disordered" evidence="1">
    <location>
        <begin position="69"/>
        <end position="107"/>
    </location>
</feature>
<protein>
    <submittedName>
        <fullName evidence="2">Uncharacterized protein</fullName>
    </submittedName>
</protein>
<dbReference type="EMBL" id="BGZK01000340">
    <property type="protein sequence ID" value="GBP37887.1"/>
    <property type="molecule type" value="Genomic_DNA"/>
</dbReference>
<dbReference type="AlphaFoldDB" id="A0A4C1VHV5"/>
<keyword evidence="3" id="KW-1185">Reference proteome</keyword>
<dbReference type="Proteomes" id="UP000299102">
    <property type="component" value="Unassembled WGS sequence"/>
</dbReference>
<organism evidence="2 3">
    <name type="scientific">Eumeta variegata</name>
    <name type="common">Bagworm moth</name>
    <name type="synonym">Eumeta japonica</name>
    <dbReference type="NCBI Taxonomy" id="151549"/>
    <lineage>
        <taxon>Eukaryota</taxon>
        <taxon>Metazoa</taxon>
        <taxon>Ecdysozoa</taxon>
        <taxon>Arthropoda</taxon>
        <taxon>Hexapoda</taxon>
        <taxon>Insecta</taxon>
        <taxon>Pterygota</taxon>
        <taxon>Neoptera</taxon>
        <taxon>Endopterygota</taxon>
        <taxon>Lepidoptera</taxon>
        <taxon>Glossata</taxon>
        <taxon>Ditrysia</taxon>
        <taxon>Tineoidea</taxon>
        <taxon>Psychidae</taxon>
        <taxon>Oiketicinae</taxon>
        <taxon>Eumeta</taxon>
    </lineage>
</organism>
<sequence>MRQTPPAAPALLFAELSKEFEKAACALLLGSTAVCVLFLSSASARETIPTKLIYNILFEIRRIPHTRTAAAGGALSSPPRKKRSADEETGKKEDGRPIRARPRPRRARTRRFIIPPRTFRRPLFSFLFLRRQGARRRRAPAALAAFRRWRNLLQFYYAERSRVSVVRHRSGPF</sequence>
<reference evidence="2 3" key="1">
    <citation type="journal article" date="2019" name="Commun. Biol.">
        <title>The bagworm genome reveals a unique fibroin gene that provides high tensile strength.</title>
        <authorList>
            <person name="Kono N."/>
            <person name="Nakamura H."/>
            <person name="Ohtoshi R."/>
            <person name="Tomita M."/>
            <person name="Numata K."/>
            <person name="Arakawa K."/>
        </authorList>
    </citation>
    <scope>NUCLEOTIDE SEQUENCE [LARGE SCALE GENOMIC DNA]</scope>
</reference>
<evidence type="ECO:0000313" key="3">
    <source>
        <dbReference type="Proteomes" id="UP000299102"/>
    </source>
</evidence>
<gene>
    <name evidence="2" type="ORF">EVAR_21422_1</name>
</gene>